<dbReference type="Pfam" id="PF13401">
    <property type="entry name" value="AAA_22"/>
    <property type="match status" value="1"/>
</dbReference>
<evidence type="ECO:0000256" key="4">
    <source>
        <dbReference type="ARBA" id="ARBA00023136"/>
    </source>
</evidence>
<keyword evidence="4" id="KW-0472">Membrane</keyword>
<dbReference type="GO" id="GO:0016020">
    <property type="term" value="C:membrane"/>
    <property type="evidence" value="ECO:0007669"/>
    <property type="project" value="UniProtKB-SubCell"/>
</dbReference>
<name>A0A0P6WAP5_9BACI</name>
<keyword evidence="3" id="KW-0256">Endoplasmic reticulum</keyword>
<protein>
    <recommendedName>
        <fullName evidence="5">ORC1/DEAH AAA+ ATPase domain-containing protein</fullName>
    </recommendedName>
</protein>
<dbReference type="EMBL" id="LIXZ01000025">
    <property type="protein sequence ID" value="KPL57816.1"/>
    <property type="molecule type" value="Genomic_DNA"/>
</dbReference>
<dbReference type="PANTHER" id="PTHR48182:SF2">
    <property type="entry name" value="PROTEIN SERAC1"/>
    <property type="match status" value="1"/>
</dbReference>
<dbReference type="InterPro" id="IPR049945">
    <property type="entry name" value="AAA_22"/>
</dbReference>
<comment type="subcellular location">
    <subcellularLocation>
        <location evidence="1">Endoplasmic reticulum</location>
    </subcellularLocation>
    <subcellularLocation>
        <location evidence="2">Membrane</location>
    </subcellularLocation>
</comment>
<dbReference type="InterPro" id="IPR029058">
    <property type="entry name" value="AB_hydrolase_fold"/>
</dbReference>
<dbReference type="SUPFAM" id="SSF53474">
    <property type="entry name" value="alpha/beta-Hydrolases"/>
    <property type="match status" value="1"/>
</dbReference>
<feature type="non-terminal residue" evidence="6">
    <location>
        <position position="558"/>
    </location>
</feature>
<organism evidence="6 7">
    <name type="scientific">Rossellomorea vietnamensis</name>
    <dbReference type="NCBI Taxonomy" id="218284"/>
    <lineage>
        <taxon>Bacteria</taxon>
        <taxon>Bacillati</taxon>
        <taxon>Bacillota</taxon>
        <taxon>Bacilli</taxon>
        <taxon>Bacillales</taxon>
        <taxon>Bacillaceae</taxon>
        <taxon>Rossellomorea</taxon>
    </lineage>
</organism>
<dbReference type="InterPro" id="IPR025662">
    <property type="entry name" value="Sigma_54_int_dom_ATP-bd_1"/>
</dbReference>
<evidence type="ECO:0000256" key="1">
    <source>
        <dbReference type="ARBA" id="ARBA00004240"/>
    </source>
</evidence>
<gene>
    <name evidence="6" type="ORF">AM506_19895</name>
</gene>
<evidence type="ECO:0000313" key="6">
    <source>
        <dbReference type="EMBL" id="KPL57816.1"/>
    </source>
</evidence>
<dbReference type="InterPro" id="IPR003386">
    <property type="entry name" value="LACT/PDAT_acylTrfase"/>
</dbReference>
<dbReference type="Pfam" id="PF02450">
    <property type="entry name" value="LCAT"/>
    <property type="match status" value="1"/>
</dbReference>
<reference evidence="6 7" key="1">
    <citation type="submission" date="2015-08" db="EMBL/GenBank/DDBJ databases">
        <title>Draft Genome Sequence of Bacillus vietnamensis UCD-SED5.</title>
        <authorList>
            <person name="Lee R.D."/>
            <person name="Jospin G."/>
            <person name="Lang J.M."/>
            <person name="Coil D.A."/>
            <person name="Eisen J.A."/>
        </authorList>
    </citation>
    <scope>NUCLEOTIDE SEQUENCE [LARGE SCALE GENOMIC DNA]</scope>
    <source>
        <strain evidence="6 7">UCD-SED5</strain>
    </source>
</reference>
<accession>A0A0P6WAP5</accession>
<dbReference type="Proteomes" id="UP000050398">
    <property type="component" value="Unassembled WGS sequence"/>
</dbReference>
<proteinExistence type="predicted"/>
<dbReference type="RefSeq" id="WP_060674637.1">
    <property type="nucleotide sequence ID" value="NZ_LIXZ01000025.1"/>
</dbReference>
<dbReference type="OrthoDB" id="503948at2"/>
<dbReference type="Gene3D" id="3.40.50.1820">
    <property type="entry name" value="alpha/beta hydrolase"/>
    <property type="match status" value="1"/>
</dbReference>
<dbReference type="AlphaFoldDB" id="A0A0P6WAP5"/>
<dbReference type="InterPro" id="IPR027417">
    <property type="entry name" value="P-loop_NTPase"/>
</dbReference>
<dbReference type="GO" id="GO:0016887">
    <property type="term" value="F:ATP hydrolysis activity"/>
    <property type="evidence" value="ECO:0007669"/>
    <property type="project" value="InterPro"/>
</dbReference>
<dbReference type="PROSITE" id="PS00675">
    <property type="entry name" value="SIGMA54_INTERACT_1"/>
    <property type="match status" value="1"/>
</dbReference>
<dbReference type="PANTHER" id="PTHR48182">
    <property type="entry name" value="PROTEIN SERAC1"/>
    <property type="match status" value="1"/>
</dbReference>
<dbReference type="Gene3D" id="3.40.50.300">
    <property type="entry name" value="P-loop containing nucleotide triphosphate hydrolases"/>
    <property type="match status" value="1"/>
</dbReference>
<dbReference type="GO" id="GO:0006629">
    <property type="term" value="P:lipid metabolic process"/>
    <property type="evidence" value="ECO:0007669"/>
    <property type="project" value="InterPro"/>
</dbReference>
<feature type="domain" description="ORC1/DEAH AAA+ ATPase" evidence="5">
    <location>
        <begin position="419"/>
        <end position="529"/>
    </location>
</feature>
<evidence type="ECO:0000256" key="3">
    <source>
        <dbReference type="ARBA" id="ARBA00022824"/>
    </source>
</evidence>
<evidence type="ECO:0000259" key="5">
    <source>
        <dbReference type="Pfam" id="PF13401"/>
    </source>
</evidence>
<dbReference type="SUPFAM" id="SSF52540">
    <property type="entry name" value="P-loop containing nucleoside triphosphate hydrolases"/>
    <property type="match status" value="1"/>
</dbReference>
<dbReference type="GO" id="GO:0008374">
    <property type="term" value="F:O-acyltransferase activity"/>
    <property type="evidence" value="ECO:0007669"/>
    <property type="project" value="InterPro"/>
</dbReference>
<evidence type="ECO:0000313" key="7">
    <source>
        <dbReference type="Proteomes" id="UP000050398"/>
    </source>
</evidence>
<dbReference type="InterPro" id="IPR052374">
    <property type="entry name" value="SERAC1"/>
</dbReference>
<evidence type="ECO:0000256" key="2">
    <source>
        <dbReference type="ARBA" id="ARBA00004370"/>
    </source>
</evidence>
<comment type="caution">
    <text evidence="6">The sequence shown here is derived from an EMBL/GenBank/DDBJ whole genome shotgun (WGS) entry which is preliminary data.</text>
</comment>
<sequence>MALELLLHKKNDTLSDNLIVLIHGLGASESTWRHDGVSWIDLFLTDETFSNLDIAEIKYETSHLANGLLASMGLNKIKLGRFKSFTVGKGNFTTIEILARELKREIDSRKIKQYKNVLLIGHSMGGLVAIRYILEELENNQTHNIKGMISLATPYNGSSMALYNQLIKNINKHAQIPSLAPNSNFLDETIRLWQKHLENMKINFKFYFGTEDTIVTENSAIPHIIRSKWVGGIPLPGDHSSILKVIDHSSTNYSHISEAIKEMFEKGIELKKKIVEEQRGRTFESLPVEFDKMLAIYEAKIESYLKETRDNMPFNAKSDDDILTDPLLKGFFEDFTWRTKVQKGISDFSRTYNNDPYIKEKNIIPTLQKIRELNLTYPEFKNKLRKEIQTFILDIPETRKTSSYKVALIEILKLMEDRYNKILLITGESGTGKTQLINSIIENYSLEDSLKYFSLSIPLIFNGFNIEKNIINSLNNFFDTDYQTLLEFNQLITSLADECSLKIFFIIDDLQKVCLTEASFYKNLKEFVERTTVFEWINWIISINEFDQYLILDDSQFL</sequence>